<accession>A0A5P0ZGP0</accession>
<sequence>MTNQEIIDQIQIGYDIIKRDLLSDSDDYIDGLKALDEAKKQLRNSTIEYEKIFLKPVKEDK</sequence>
<comment type="caution">
    <text evidence="1">The sequence shown here is derived from an EMBL/GenBank/DDBJ whole genome shotgun (WGS) entry which is preliminary data.</text>
</comment>
<organism evidence="1 2">
    <name type="scientific">Companilactobacillus mishanensis</name>
    <dbReference type="NCBI Taxonomy" id="2486008"/>
    <lineage>
        <taxon>Bacteria</taxon>
        <taxon>Bacillati</taxon>
        <taxon>Bacillota</taxon>
        <taxon>Bacilli</taxon>
        <taxon>Lactobacillales</taxon>
        <taxon>Lactobacillaceae</taxon>
        <taxon>Companilactobacillus</taxon>
    </lineage>
</organism>
<dbReference type="RefSeq" id="WP_153382535.1">
    <property type="nucleotide sequence ID" value="NZ_VDFM01000003.1"/>
</dbReference>
<gene>
    <name evidence="1" type="ORF">FHL02_03875</name>
</gene>
<dbReference type="EMBL" id="VDFM01000003">
    <property type="protein sequence ID" value="MQS52155.1"/>
    <property type="molecule type" value="Genomic_DNA"/>
</dbReference>
<dbReference type="AlphaFoldDB" id="A0A5P0ZGP0"/>
<evidence type="ECO:0000313" key="1">
    <source>
        <dbReference type="EMBL" id="MQS52155.1"/>
    </source>
</evidence>
<reference evidence="1 2" key="1">
    <citation type="journal article" date="2019" name="Syst. Appl. Microbiol.">
        <title>Polyphasic characterization of two novel Lactobacillus spp. isolated from blown salami packages: Description of Lactobacillus halodurans sp. nov. and Lactobacillus salsicarnum sp. nov.</title>
        <authorList>
            <person name="Schuster J.A."/>
            <person name="Klingl A."/>
            <person name="Vogel R.F."/>
            <person name="Ehrmann M.A."/>
        </authorList>
    </citation>
    <scope>NUCLEOTIDE SEQUENCE [LARGE SCALE GENOMIC DNA]</scope>
    <source>
        <strain evidence="1 2">TMW 1.2118</strain>
    </source>
</reference>
<evidence type="ECO:0000313" key="2">
    <source>
        <dbReference type="Proteomes" id="UP000380386"/>
    </source>
</evidence>
<name>A0A5P0ZGP0_9LACO</name>
<protein>
    <submittedName>
        <fullName evidence="1">Uncharacterized protein</fullName>
    </submittedName>
</protein>
<dbReference type="Proteomes" id="UP000380386">
    <property type="component" value="Unassembled WGS sequence"/>
</dbReference>
<proteinExistence type="predicted"/>